<keyword evidence="1" id="KW-0472">Membrane</keyword>
<evidence type="ECO:0000256" key="1">
    <source>
        <dbReference type="SAM" id="Phobius"/>
    </source>
</evidence>
<dbReference type="AlphaFoldDB" id="A0ABD0YL03"/>
<feature type="transmembrane region" description="Helical" evidence="1">
    <location>
        <begin position="141"/>
        <end position="163"/>
    </location>
</feature>
<accession>A0ABD0YL03</accession>
<dbReference type="Proteomes" id="UP001558652">
    <property type="component" value="Unassembled WGS sequence"/>
</dbReference>
<name>A0ABD0YL03_9HEMI</name>
<proteinExistence type="predicted"/>
<keyword evidence="3" id="KW-1185">Reference proteome</keyword>
<keyword evidence="1" id="KW-1133">Transmembrane helix</keyword>
<gene>
    <name evidence="2" type="ORF">AAG570_001593</name>
</gene>
<keyword evidence="1" id="KW-0812">Transmembrane</keyword>
<reference evidence="2 3" key="1">
    <citation type="submission" date="2024-07" db="EMBL/GenBank/DDBJ databases">
        <title>Chromosome-level genome assembly of the water stick insect Ranatra chinensis (Heteroptera: Nepidae).</title>
        <authorList>
            <person name="Liu X."/>
        </authorList>
    </citation>
    <scope>NUCLEOTIDE SEQUENCE [LARGE SCALE GENOMIC DNA]</scope>
    <source>
        <strain evidence="2">Cailab_2021Rc</strain>
        <tissue evidence="2">Muscle</tissue>
    </source>
</reference>
<evidence type="ECO:0000313" key="3">
    <source>
        <dbReference type="Proteomes" id="UP001558652"/>
    </source>
</evidence>
<sequence>MFKPGRFQFIPFSQFQIQRRVKRDANGTEVIEDLTGQERVVQNGTEYAYNYDQFYKEFIKDEEESQRVANEMQQRPEQAEAEGLFKSLNWYLDKLGIHSRRIQMVNCTEQDRASVGLRGFDCIMADYRTNRTSLGNIIGRIVHISIVWSLILCAAITVLWMWLGVGWNWCCCLCFPCCKRLDPEANMKELKAYLVNNPPGIIHENGTEIQYDPSVREVEAFELVRFKLFTFK</sequence>
<protein>
    <submittedName>
        <fullName evidence="2">Uncharacterized protein</fullName>
    </submittedName>
</protein>
<comment type="caution">
    <text evidence="2">The sequence shown here is derived from an EMBL/GenBank/DDBJ whole genome shotgun (WGS) entry which is preliminary data.</text>
</comment>
<evidence type="ECO:0000313" key="2">
    <source>
        <dbReference type="EMBL" id="KAL1123822.1"/>
    </source>
</evidence>
<organism evidence="2 3">
    <name type="scientific">Ranatra chinensis</name>
    <dbReference type="NCBI Taxonomy" id="642074"/>
    <lineage>
        <taxon>Eukaryota</taxon>
        <taxon>Metazoa</taxon>
        <taxon>Ecdysozoa</taxon>
        <taxon>Arthropoda</taxon>
        <taxon>Hexapoda</taxon>
        <taxon>Insecta</taxon>
        <taxon>Pterygota</taxon>
        <taxon>Neoptera</taxon>
        <taxon>Paraneoptera</taxon>
        <taxon>Hemiptera</taxon>
        <taxon>Heteroptera</taxon>
        <taxon>Panheteroptera</taxon>
        <taxon>Nepomorpha</taxon>
        <taxon>Nepidae</taxon>
        <taxon>Ranatrinae</taxon>
        <taxon>Ranatra</taxon>
    </lineage>
</organism>
<dbReference type="EMBL" id="JBFDAA010000011">
    <property type="protein sequence ID" value="KAL1123822.1"/>
    <property type="molecule type" value="Genomic_DNA"/>
</dbReference>